<proteinExistence type="inferred from homology"/>
<keyword evidence="2" id="KW-0472">Membrane</keyword>
<dbReference type="GO" id="GO:0015297">
    <property type="term" value="F:antiporter activity"/>
    <property type="evidence" value="ECO:0007669"/>
    <property type="project" value="InterPro"/>
</dbReference>
<keyword evidence="4" id="KW-1185">Reference proteome</keyword>
<feature type="transmembrane region" description="Helical" evidence="2">
    <location>
        <begin position="289"/>
        <end position="310"/>
    </location>
</feature>
<feature type="transmembrane region" description="Helical" evidence="2">
    <location>
        <begin position="75"/>
        <end position="98"/>
    </location>
</feature>
<dbReference type="Pfam" id="PF01554">
    <property type="entry name" value="MatE"/>
    <property type="match status" value="2"/>
</dbReference>
<feature type="transmembrane region" description="Helical" evidence="2">
    <location>
        <begin position="147"/>
        <end position="164"/>
    </location>
</feature>
<dbReference type="InterPro" id="IPR002528">
    <property type="entry name" value="MATE_fam"/>
</dbReference>
<feature type="transmembrane region" description="Helical" evidence="2">
    <location>
        <begin position="208"/>
        <end position="227"/>
    </location>
</feature>
<accession>A0A833TGF2</accession>
<dbReference type="GO" id="GO:0042910">
    <property type="term" value="F:xenobiotic transmembrane transporter activity"/>
    <property type="evidence" value="ECO:0007669"/>
    <property type="project" value="InterPro"/>
</dbReference>
<feature type="transmembrane region" description="Helical" evidence="2">
    <location>
        <begin position="176"/>
        <end position="196"/>
    </location>
</feature>
<name>A0A833TGF2_PHYIN</name>
<keyword evidence="2" id="KW-0812">Transmembrane</keyword>
<evidence type="ECO:0000256" key="2">
    <source>
        <dbReference type="SAM" id="Phobius"/>
    </source>
</evidence>
<dbReference type="NCBIfam" id="TIGR00797">
    <property type="entry name" value="matE"/>
    <property type="match status" value="1"/>
</dbReference>
<feature type="transmembrane region" description="Helical" evidence="2">
    <location>
        <begin position="331"/>
        <end position="350"/>
    </location>
</feature>
<dbReference type="EMBL" id="WSZM01000011">
    <property type="protein sequence ID" value="KAF4046884.1"/>
    <property type="molecule type" value="Genomic_DNA"/>
</dbReference>
<sequence length="424" mass="46761">MDSSLVAIADSHELKPQEPEPNATEELQTLLALVYPVVGTTALEFLPGLTCIVLAGHMDSPYTQQYVDAATLSTMPYQLFNLFRSLVGTGYALFLSVWRQMIRQDRRVLSSWRFAVFGPIFLLNWYTESVVVSLGQDEEISKLAQTFSRWMLVGMPFVVLYKLVRKVLQAQNIMKTLVTIATIGNVVNIITGYVLAYHTPMGFDGIALSRSLGNITLPVLLIPYFYYHPDHLNQWWSGWNLKEALAHVGLFMRLGIPGCLMMTMEWVAFELLTLMAGVLPNAVVSMSAHSVLVSINSIIYMIFAGLAVAVNIRVGNCLGANLPELAKTSCTVSLTLTLAISLSFIAFLYATRWTLPSLLLNDHESIVWAASALAVWAPFEILDGQNTVLQGVFRGAGKQTVGATINAVVYYIFGTPLAALLGFY</sequence>
<evidence type="ECO:0000313" key="4">
    <source>
        <dbReference type="Proteomes" id="UP000602510"/>
    </source>
</evidence>
<dbReference type="GO" id="GO:0016020">
    <property type="term" value="C:membrane"/>
    <property type="evidence" value="ECO:0007669"/>
    <property type="project" value="InterPro"/>
</dbReference>
<evidence type="ECO:0000256" key="1">
    <source>
        <dbReference type="ARBA" id="ARBA00010199"/>
    </source>
</evidence>
<feature type="transmembrane region" description="Helical" evidence="2">
    <location>
        <begin position="403"/>
        <end position="423"/>
    </location>
</feature>
<feature type="transmembrane region" description="Helical" evidence="2">
    <location>
        <begin position="110"/>
        <end position="127"/>
    </location>
</feature>
<organism evidence="3 4">
    <name type="scientific">Phytophthora infestans</name>
    <name type="common">Potato late blight agent</name>
    <name type="synonym">Botrytis infestans</name>
    <dbReference type="NCBI Taxonomy" id="4787"/>
    <lineage>
        <taxon>Eukaryota</taxon>
        <taxon>Sar</taxon>
        <taxon>Stramenopiles</taxon>
        <taxon>Oomycota</taxon>
        <taxon>Peronosporomycetes</taxon>
        <taxon>Peronosporales</taxon>
        <taxon>Peronosporaceae</taxon>
        <taxon>Phytophthora</taxon>
    </lineage>
</organism>
<dbReference type="PANTHER" id="PTHR11206">
    <property type="entry name" value="MULTIDRUG RESISTANCE PROTEIN"/>
    <property type="match status" value="1"/>
</dbReference>
<dbReference type="AlphaFoldDB" id="A0A833TGF2"/>
<protein>
    <submittedName>
        <fullName evidence="3">MatE</fullName>
    </submittedName>
</protein>
<comment type="similarity">
    <text evidence="1">Belongs to the multi antimicrobial extrusion (MATE) (TC 2.A.66.1) family.</text>
</comment>
<dbReference type="Proteomes" id="UP000602510">
    <property type="component" value="Unassembled WGS sequence"/>
</dbReference>
<gene>
    <name evidence="3" type="ORF">GN244_ATG00713</name>
</gene>
<evidence type="ECO:0000313" key="3">
    <source>
        <dbReference type="EMBL" id="KAF4046884.1"/>
    </source>
</evidence>
<reference evidence="3" key="1">
    <citation type="submission" date="2020-04" db="EMBL/GenBank/DDBJ databases">
        <title>Hybrid Assembly of Korean Phytophthora infestans isolates.</title>
        <authorList>
            <person name="Prokchorchik M."/>
            <person name="Lee Y."/>
            <person name="Seo J."/>
            <person name="Cho J.-H."/>
            <person name="Park Y.-E."/>
            <person name="Jang D.-C."/>
            <person name="Im J.-S."/>
            <person name="Choi J.-G."/>
            <person name="Park H.-J."/>
            <person name="Lee G.-B."/>
            <person name="Lee Y.-G."/>
            <person name="Hong S.-Y."/>
            <person name="Cho K."/>
            <person name="Sohn K.H."/>
        </authorList>
    </citation>
    <scope>NUCLEOTIDE SEQUENCE</scope>
    <source>
        <strain evidence="3">KR_1_A1</strain>
    </source>
</reference>
<comment type="caution">
    <text evidence="3">The sequence shown here is derived from an EMBL/GenBank/DDBJ whole genome shotgun (WGS) entry which is preliminary data.</text>
</comment>
<keyword evidence="2" id="KW-1133">Transmembrane helix</keyword>
<feature type="transmembrane region" description="Helical" evidence="2">
    <location>
        <begin position="248"/>
        <end position="269"/>
    </location>
</feature>
<feature type="transmembrane region" description="Helical" evidence="2">
    <location>
        <begin position="30"/>
        <end position="55"/>
    </location>
</feature>